<name>A0ABU4TI84_9PSEU</name>
<dbReference type="InterPro" id="IPR001387">
    <property type="entry name" value="Cro/C1-type_HTH"/>
</dbReference>
<evidence type="ECO:0000256" key="1">
    <source>
        <dbReference type="ARBA" id="ARBA00023125"/>
    </source>
</evidence>
<protein>
    <submittedName>
        <fullName evidence="3">Helix-turn-helix transcriptional regulator</fullName>
    </submittedName>
</protein>
<accession>A0ABU4TI84</accession>
<dbReference type="Proteomes" id="UP001271792">
    <property type="component" value="Unassembled WGS sequence"/>
</dbReference>
<dbReference type="SMART" id="SM00530">
    <property type="entry name" value="HTH_XRE"/>
    <property type="match status" value="1"/>
</dbReference>
<keyword evidence="1" id="KW-0238">DNA-binding</keyword>
<sequence length="122" mass="13244">MAEILDFKRTPEPLWREALGRKLRETREERGDRLVDVADRAGISVQYLSEIERGRKEPSSEMIAAVAGALGIDLADLLIGIAGQVRNLRASGYLRTGSQFHTSRPTGRPSGPVAMVGALMAA</sequence>
<dbReference type="Gene3D" id="1.10.260.40">
    <property type="entry name" value="lambda repressor-like DNA-binding domains"/>
    <property type="match status" value="1"/>
</dbReference>
<gene>
    <name evidence="3" type="ORF">SK571_01090</name>
</gene>
<reference evidence="3 4" key="2">
    <citation type="submission" date="2023-11" db="EMBL/GenBank/DDBJ databases">
        <authorList>
            <person name="Lara A.C."/>
            <person name="Chronakova A."/>
        </authorList>
    </citation>
    <scope>NUCLEOTIDE SEQUENCE [LARGE SCALE GENOMIC DNA]</scope>
    <source>
        <strain evidence="3 4">BCCO 10_0798</strain>
    </source>
</reference>
<comment type="caution">
    <text evidence="3">The sequence shown here is derived from an EMBL/GenBank/DDBJ whole genome shotgun (WGS) entry which is preliminary data.</text>
</comment>
<evidence type="ECO:0000259" key="2">
    <source>
        <dbReference type="PROSITE" id="PS50943"/>
    </source>
</evidence>
<dbReference type="Pfam" id="PF01381">
    <property type="entry name" value="HTH_3"/>
    <property type="match status" value="1"/>
</dbReference>
<dbReference type="InterPro" id="IPR050807">
    <property type="entry name" value="TransReg_Diox_bact_type"/>
</dbReference>
<reference evidence="3 4" key="1">
    <citation type="submission" date="2023-11" db="EMBL/GenBank/DDBJ databases">
        <title>Lentzea sokolovensis, sp. nov., Lentzea kristufkii, sp. nov., and Lentzea miocenensis, sp. nov., rare actinobacteria from Sokolov Coal Basin, Miocene lacustrine sediment, Czech Republic.</title>
        <authorList>
            <person name="Lara A."/>
            <person name="Kotroba L."/>
            <person name="Nouioui I."/>
            <person name="Neumann-Schaal M."/>
            <person name="Mast Y."/>
            <person name="Chronakova A."/>
        </authorList>
    </citation>
    <scope>NUCLEOTIDE SEQUENCE [LARGE SCALE GENOMIC DNA]</scope>
    <source>
        <strain evidence="3 4">BCCO 10_0798</strain>
    </source>
</reference>
<dbReference type="EMBL" id="JAXAVV010000001">
    <property type="protein sequence ID" value="MDX8047963.1"/>
    <property type="molecule type" value="Genomic_DNA"/>
</dbReference>
<organism evidence="3 4">
    <name type="scientific">Lentzea kristufekii</name>
    <dbReference type="NCBI Taxonomy" id="3095430"/>
    <lineage>
        <taxon>Bacteria</taxon>
        <taxon>Bacillati</taxon>
        <taxon>Actinomycetota</taxon>
        <taxon>Actinomycetes</taxon>
        <taxon>Pseudonocardiales</taxon>
        <taxon>Pseudonocardiaceae</taxon>
        <taxon>Lentzea</taxon>
    </lineage>
</organism>
<feature type="domain" description="HTH cro/C1-type" evidence="2">
    <location>
        <begin position="23"/>
        <end position="77"/>
    </location>
</feature>
<proteinExistence type="predicted"/>
<dbReference type="PANTHER" id="PTHR46797">
    <property type="entry name" value="HTH-TYPE TRANSCRIPTIONAL REGULATOR"/>
    <property type="match status" value="1"/>
</dbReference>
<keyword evidence="4" id="KW-1185">Reference proteome</keyword>
<dbReference type="InterPro" id="IPR010982">
    <property type="entry name" value="Lambda_DNA-bd_dom_sf"/>
</dbReference>
<dbReference type="PROSITE" id="PS50943">
    <property type="entry name" value="HTH_CROC1"/>
    <property type="match status" value="1"/>
</dbReference>
<evidence type="ECO:0000313" key="4">
    <source>
        <dbReference type="Proteomes" id="UP001271792"/>
    </source>
</evidence>
<dbReference type="RefSeq" id="WP_319982134.1">
    <property type="nucleotide sequence ID" value="NZ_JAXAVV010000001.1"/>
</dbReference>
<evidence type="ECO:0000313" key="3">
    <source>
        <dbReference type="EMBL" id="MDX8047963.1"/>
    </source>
</evidence>
<dbReference type="PANTHER" id="PTHR46797:SF1">
    <property type="entry name" value="METHYLPHOSPHONATE SYNTHASE"/>
    <property type="match status" value="1"/>
</dbReference>
<dbReference type="CDD" id="cd00093">
    <property type="entry name" value="HTH_XRE"/>
    <property type="match status" value="1"/>
</dbReference>
<dbReference type="SUPFAM" id="SSF47413">
    <property type="entry name" value="lambda repressor-like DNA-binding domains"/>
    <property type="match status" value="1"/>
</dbReference>